<gene>
    <name evidence="12" type="ORF">CVM73_00745</name>
</gene>
<evidence type="ECO:0000313" key="13">
    <source>
        <dbReference type="Proteomes" id="UP000231194"/>
    </source>
</evidence>
<dbReference type="CDD" id="cd00130">
    <property type="entry name" value="PAS"/>
    <property type="match status" value="1"/>
</dbReference>
<dbReference type="PANTHER" id="PTHR32089:SF112">
    <property type="entry name" value="LYSOZYME-LIKE PROTEIN-RELATED"/>
    <property type="match status" value="1"/>
</dbReference>
<proteinExistence type="inferred from homology"/>
<evidence type="ECO:0000259" key="11">
    <source>
        <dbReference type="PROSITE" id="PS50885"/>
    </source>
</evidence>
<sequence length="564" mass="59894">MRKNFPVTDVEYPVSDETLIVSRTDIKGKLTYFNEDFLAAAGFTSAELMGQPHNVVRHPDMPPEAFDNLWDTLKAGKPWLGAVKNRRKNGDFYWVLATASPIRENGQVKGYTSIRTRLPADQRRLAEEVYTAIREKKPHGYRVDAGIIRRRSWLDRFSTFTGTLKARLVTTMVIQALFMLALGIGGALSAGGSTSLVLSLLALFGAAIAGFAGLATIRAIQGPMQQLNDTLLNLVQDKLDNRIVIERDDEIGEALRNLQTVQTIIRFSRDEVQAVQRRAEAQRKSDMTKLADGFEAAIGEIVETVSSAATELEASASTLSSTAGRAQELATVVASGSEAASSNVHSVASAAEEMSSSVREIGRQVQDSTRIASEAVSQAHATTERVSELSRAAARIGDVVELINAIAGQTNLLALNATIEAARAGEAGRGFAVVASEVKALAEQTAKATGEIGQQVGGIQAATQDSVSAIGEISGTIARLSEIASAIAAAVEQQGAATQEIARNVQQAARGTQQVSSNVGDVQRGASETGSASSQVLSAAQMLSRDSSRLKLEVGKFLNSVRAA</sequence>
<evidence type="ECO:0000256" key="6">
    <source>
        <dbReference type="SAM" id="MobiDB-lite"/>
    </source>
</evidence>
<dbReference type="Gene3D" id="6.10.340.10">
    <property type="match status" value="1"/>
</dbReference>
<dbReference type="Proteomes" id="UP000231194">
    <property type="component" value="Unassembled WGS sequence"/>
</dbReference>
<dbReference type="RefSeq" id="WP_100230111.1">
    <property type="nucleotide sequence ID" value="NZ_PGVG01000001.1"/>
</dbReference>
<dbReference type="PROSITE" id="PS50111">
    <property type="entry name" value="CHEMOTAXIS_TRANSDUC_2"/>
    <property type="match status" value="1"/>
</dbReference>
<dbReference type="InterPro" id="IPR004090">
    <property type="entry name" value="Chemotax_Me-accpt_rcpt"/>
</dbReference>
<feature type="domain" description="T-SNARE coiled-coil homology" evidence="10">
    <location>
        <begin position="460"/>
        <end position="522"/>
    </location>
</feature>
<dbReference type="PANTHER" id="PTHR32089">
    <property type="entry name" value="METHYL-ACCEPTING CHEMOTAXIS PROTEIN MCPB"/>
    <property type="match status" value="1"/>
</dbReference>
<dbReference type="SUPFAM" id="SSF58104">
    <property type="entry name" value="Methyl-accepting chemotaxis protein (MCP) signaling domain"/>
    <property type="match status" value="1"/>
</dbReference>
<dbReference type="SMART" id="SM00283">
    <property type="entry name" value="MA"/>
    <property type="match status" value="1"/>
</dbReference>
<name>A0A2M8RGP7_9BRAD</name>
<dbReference type="Gene3D" id="3.30.450.20">
    <property type="entry name" value="PAS domain"/>
    <property type="match status" value="1"/>
</dbReference>
<keyword evidence="7" id="KW-1133">Transmembrane helix</keyword>
<evidence type="ECO:0000313" key="12">
    <source>
        <dbReference type="EMBL" id="PJG56981.1"/>
    </source>
</evidence>
<evidence type="ECO:0000256" key="5">
    <source>
        <dbReference type="PROSITE-ProRule" id="PRU00284"/>
    </source>
</evidence>
<dbReference type="GO" id="GO:0004888">
    <property type="term" value="F:transmembrane signaling receptor activity"/>
    <property type="evidence" value="ECO:0007669"/>
    <property type="project" value="InterPro"/>
</dbReference>
<keyword evidence="7" id="KW-0472">Membrane</keyword>
<dbReference type="SUPFAM" id="SSF55785">
    <property type="entry name" value="PYP-like sensor domain (PAS domain)"/>
    <property type="match status" value="1"/>
</dbReference>
<dbReference type="AlphaFoldDB" id="A0A2M8RGP7"/>
<reference evidence="12 13" key="1">
    <citation type="submission" date="2017-11" db="EMBL/GenBank/DDBJ databases">
        <title>Bradyrhizobium forestalis sp. nov., an efficient nitrogen-fixing bacterium isolated from nodules of forest legume species in the Amazon.</title>
        <authorList>
            <person name="Costa E.M."/>
            <person name="Guimaraes A."/>
            <person name="Carvalho T.S."/>
            <person name="Rodrigues T.L."/>
            <person name="Ribeiro P.R.A."/>
            <person name="Lebbe L."/>
            <person name="Willems A."/>
            <person name="Moreira F.M.S."/>
        </authorList>
    </citation>
    <scope>NUCLEOTIDE SEQUENCE [LARGE SCALE GENOMIC DNA]</scope>
    <source>
        <strain evidence="12 13">INPA54B</strain>
    </source>
</reference>
<keyword evidence="7" id="KW-0812">Transmembrane</keyword>
<comment type="caution">
    <text evidence="12">The sequence shown here is derived from an EMBL/GenBank/DDBJ whole genome shotgun (WGS) entry which is preliminary data.</text>
</comment>
<accession>A0A2M8RGP7</accession>
<evidence type="ECO:0000259" key="8">
    <source>
        <dbReference type="PROSITE" id="PS50111"/>
    </source>
</evidence>
<evidence type="ECO:0000259" key="10">
    <source>
        <dbReference type="PROSITE" id="PS50192"/>
    </source>
</evidence>
<dbReference type="PROSITE" id="PS50885">
    <property type="entry name" value="HAMP"/>
    <property type="match status" value="1"/>
</dbReference>
<dbReference type="GO" id="GO:0007165">
    <property type="term" value="P:signal transduction"/>
    <property type="evidence" value="ECO:0007669"/>
    <property type="project" value="UniProtKB-KW"/>
</dbReference>
<dbReference type="GO" id="GO:0006935">
    <property type="term" value="P:chemotaxis"/>
    <property type="evidence" value="ECO:0007669"/>
    <property type="project" value="InterPro"/>
</dbReference>
<evidence type="ECO:0000259" key="9">
    <source>
        <dbReference type="PROSITE" id="PS50112"/>
    </source>
</evidence>
<dbReference type="OrthoDB" id="266313at2"/>
<comment type="subcellular location">
    <subcellularLocation>
        <location evidence="1">Cell inner membrane</location>
        <topology evidence="1">Multi-pass membrane protein</topology>
    </subcellularLocation>
</comment>
<dbReference type="NCBIfam" id="TIGR00229">
    <property type="entry name" value="sensory_box"/>
    <property type="match status" value="1"/>
</dbReference>
<dbReference type="InterPro" id="IPR000014">
    <property type="entry name" value="PAS"/>
</dbReference>
<keyword evidence="2" id="KW-1003">Cell membrane</keyword>
<keyword evidence="2" id="KW-0997">Cell inner membrane</keyword>
<evidence type="ECO:0000256" key="3">
    <source>
        <dbReference type="ARBA" id="ARBA00023224"/>
    </source>
</evidence>
<dbReference type="Pfam" id="PF08447">
    <property type="entry name" value="PAS_3"/>
    <property type="match status" value="1"/>
</dbReference>
<dbReference type="PROSITE" id="PS50192">
    <property type="entry name" value="T_SNARE"/>
    <property type="match status" value="1"/>
</dbReference>
<feature type="domain" description="HAMP" evidence="11">
    <location>
        <begin position="218"/>
        <end position="270"/>
    </location>
</feature>
<evidence type="ECO:0000256" key="4">
    <source>
        <dbReference type="ARBA" id="ARBA00029447"/>
    </source>
</evidence>
<keyword evidence="13" id="KW-1185">Reference proteome</keyword>
<dbReference type="PROSITE" id="PS50112">
    <property type="entry name" value="PAS"/>
    <property type="match status" value="1"/>
</dbReference>
<dbReference type="InterPro" id="IPR035965">
    <property type="entry name" value="PAS-like_dom_sf"/>
</dbReference>
<comment type="similarity">
    <text evidence="4">Belongs to the methyl-accepting chemotaxis (MCP) protein family.</text>
</comment>
<feature type="region of interest" description="Disordered" evidence="6">
    <location>
        <begin position="512"/>
        <end position="533"/>
    </location>
</feature>
<keyword evidence="3 5" id="KW-0807">Transducer</keyword>
<dbReference type="PRINTS" id="PR00260">
    <property type="entry name" value="CHEMTRNSDUCR"/>
</dbReference>
<dbReference type="GO" id="GO:0005886">
    <property type="term" value="C:plasma membrane"/>
    <property type="evidence" value="ECO:0007669"/>
    <property type="project" value="UniProtKB-SubCell"/>
</dbReference>
<feature type="domain" description="Methyl-accepting transducer" evidence="8">
    <location>
        <begin position="301"/>
        <end position="530"/>
    </location>
</feature>
<evidence type="ECO:0000256" key="1">
    <source>
        <dbReference type="ARBA" id="ARBA00004429"/>
    </source>
</evidence>
<evidence type="ECO:0000256" key="2">
    <source>
        <dbReference type="ARBA" id="ARBA00022519"/>
    </source>
</evidence>
<dbReference type="InterPro" id="IPR000727">
    <property type="entry name" value="T_SNARE_dom"/>
</dbReference>
<organism evidence="12 13">
    <name type="scientific">Bradyrhizobium forestalis</name>
    <dbReference type="NCBI Taxonomy" id="1419263"/>
    <lineage>
        <taxon>Bacteria</taxon>
        <taxon>Pseudomonadati</taxon>
        <taxon>Pseudomonadota</taxon>
        <taxon>Alphaproteobacteria</taxon>
        <taxon>Hyphomicrobiales</taxon>
        <taxon>Nitrobacteraceae</taxon>
        <taxon>Bradyrhizobium</taxon>
    </lineage>
</organism>
<feature type="domain" description="PAS" evidence="9">
    <location>
        <begin position="25"/>
        <end position="76"/>
    </location>
</feature>
<dbReference type="Pfam" id="PF00015">
    <property type="entry name" value="MCPsignal"/>
    <property type="match status" value="1"/>
</dbReference>
<dbReference type="EMBL" id="PGVG01000001">
    <property type="protein sequence ID" value="PJG56981.1"/>
    <property type="molecule type" value="Genomic_DNA"/>
</dbReference>
<protein>
    <submittedName>
        <fullName evidence="12">Chemotaxis protein</fullName>
    </submittedName>
</protein>
<feature type="transmembrane region" description="Helical" evidence="7">
    <location>
        <begin position="196"/>
        <end position="217"/>
    </location>
</feature>
<dbReference type="Gene3D" id="1.10.287.950">
    <property type="entry name" value="Methyl-accepting chemotaxis protein"/>
    <property type="match status" value="1"/>
</dbReference>
<feature type="transmembrane region" description="Helical" evidence="7">
    <location>
        <begin position="168"/>
        <end position="190"/>
    </location>
</feature>
<evidence type="ECO:0000256" key="7">
    <source>
        <dbReference type="SAM" id="Phobius"/>
    </source>
</evidence>
<dbReference type="InterPro" id="IPR004089">
    <property type="entry name" value="MCPsignal_dom"/>
</dbReference>
<dbReference type="InterPro" id="IPR013655">
    <property type="entry name" value="PAS_fold_3"/>
</dbReference>
<dbReference type="InterPro" id="IPR003660">
    <property type="entry name" value="HAMP_dom"/>
</dbReference>